<feature type="compositionally biased region" description="Pro residues" evidence="1">
    <location>
        <begin position="383"/>
        <end position="395"/>
    </location>
</feature>
<feature type="compositionally biased region" description="Basic and acidic residues" evidence="1">
    <location>
        <begin position="53"/>
        <end position="64"/>
    </location>
</feature>
<dbReference type="InterPro" id="IPR040373">
    <property type="entry name" value="CASZ1"/>
</dbReference>
<protein>
    <submittedName>
        <fullName evidence="2">Zinc finger protein</fullName>
    </submittedName>
</protein>
<feature type="compositionally biased region" description="Basic and acidic residues" evidence="1">
    <location>
        <begin position="26"/>
        <end position="43"/>
    </location>
</feature>
<dbReference type="PANTHER" id="PTHR12451">
    <property type="entry name" value="TRANSCRIPTION FACTOR CASTOR PROTEIN MING -RELATED"/>
    <property type="match status" value="1"/>
</dbReference>
<feature type="compositionally biased region" description="Pro residues" evidence="1">
    <location>
        <begin position="363"/>
        <end position="372"/>
    </location>
</feature>
<feature type="region of interest" description="Disordered" evidence="1">
    <location>
        <begin position="26"/>
        <end position="151"/>
    </location>
</feature>
<evidence type="ECO:0000313" key="3">
    <source>
        <dbReference type="Proteomes" id="UP001165941"/>
    </source>
</evidence>
<reference evidence="2" key="1">
    <citation type="submission" date="2018-05" db="EMBL/GenBank/DDBJ databases">
        <authorList>
            <person name="Pedro S.L.S."/>
            <person name="Freitas R.C."/>
            <person name="Barreto A.S."/>
            <person name="Lima A.O.S."/>
        </authorList>
    </citation>
    <scope>NUCLEOTIDE SEQUENCE</scope>
    <source>
        <strain evidence="2">BP203</strain>
        <tissue evidence="2">Muscle</tissue>
    </source>
</reference>
<organism evidence="2 3">
    <name type="scientific">Pontoporia blainvillei</name>
    <name type="common">Franciscana</name>
    <name type="synonym">Delphinus blainvillei</name>
    <dbReference type="NCBI Taxonomy" id="48723"/>
    <lineage>
        <taxon>Eukaryota</taxon>
        <taxon>Metazoa</taxon>
        <taxon>Chordata</taxon>
        <taxon>Craniata</taxon>
        <taxon>Vertebrata</taxon>
        <taxon>Euteleostomi</taxon>
        <taxon>Mammalia</taxon>
        <taxon>Eutheria</taxon>
        <taxon>Laurasiatheria</taxon>
        <taxon>Artiodactyla</taxon>
        <taxon>Whippomorpha</taxon>
        <taxon>Cetacea</taxon>
        <taxon>Odontoceti</taxon>
        <taxon>Pontoporiidae</taxon>
        <taxon>Pontoporia</taxon>
    </lineage>
</organism>
<dbReference type="PANTHER" id="PTHR12451:SF0">
    <property type="entry name" value="ZINC FINGER PROTEIN CASTOR HOMOLOG 1"/>
    <property type="match status" value="1"/>
</dbReference>
<comment type="caution">
    <text evidence="2">The sequence shown here is derived from an EMBL/GenBank/DDBJ whole genome shotgun (WGS) entry which is preliminary data.</text>
</comment>
<dbReference type="EMBL" id="PGGH01270748">
    <property type="protein sequence ID" value="NIG61240.1"/>
    <property type="molecule type" value="Genomic_DNA"/>
</dbReference>
<dbReference type="Proteomes" id="UP001165941">
    <property type="component" value="Unassembled WGS sequence"/>
</dbReference>
<sequence>MAAKRKGGLKLNAICAKLSRQVVVEKGAEAEDSPLRPRDKVRSGPESGVARAPRSEEDKRRAVIEKWVNGEYSEEPAPTPVLGRTAREGLELPPEGVYMVQPQGCSDEEDHGEEPPKDGSVMEEKDSDGAASKDDGGPSAKQASGEASSLRDYAASTMTEFLGMFGYDDQNTRDELAGKISFEKLHAGSTPEAATSSTLPASEDALSKRARFSKYEEYIRKLKAGEQLSWPAHGTTAEGRAGKEALGSLPGLRLPSSTAHLETKATILPLPSHSSVPMQGLVARASKYDFFIQKLKTGGNLRPQNGSAYKKPSKYDLENVKYLHLFKPGEGSPGMGGAIAFKTGKVGRPSKYDVRAVQKPGPAKVPPTPSLAPAPLASAPTAPSAPGPGPEPPASLPFNTPEYLKSTFSKTDSITTGTVSTVK</sequence>
<feature type="compositionally biased region" description="Low complexity" evidence="1">
    <location>
        <begin position="373"/>
        <end position="382"/>
    </location>
</feature>
<name>A0ABX0SCS0_PONBL</name>
<evidence type="ECO:0000313" key="2">
    <source>
        <dbReference type="EMBL" id="NIG61240.1"/>
    </source>
</evidence>
<accession>A0ABX0SCS0</accession>
<feature type="compositionally biased region" description="Basic and acidic residues" evidence="1">
    <location>
        <begin position="113"/>
        <end position="136"/>
    </location>
</feature>
<keyword evidence="3" id="KW-1185">Reference proteome</keyword>
<evidence type="ECO:0000256" key="1">
    <source>
        <dbReference type="SAM" id="MobiDB-lite"/>
    </source>
</evidence>
<feature type="region of interest" description="Disordered" evidence="1">
    <location>
        <begin position="355"/>
        <end position="402"/>
    </location>
</feature>
<proteinExistence type="predicted"/>
<gene>
    <name evidence="2" type="ORF">BU61_9692</name>
</gene>